<feature type="compositionally biased region" description="Low complexity" evidence="1">
    <location>
        <begin position="32"/>
        <end position="44"/>
    </location>
</feature>
<evidence type="ECO:0000313" key="3">
    <source>
        <dbReference type="Proteomes" id="UP000029867"/>
    </source>
</evidence>
<dbReference type="EMBL" id="JQFK01002050">
    <property type="protein sequence ID" value="KGK32613.1"/>
    <property type="molecule type" value="Genomic_DNA"/>
</dbReference>
<feature type="compositionally biased region" description="Low complexity" evidence="1">
    <location>
        <begin position="8"/>
        <end position="19"/>
    </location>
</feature>
<protein>
    <submittedName>
        <fullName evidence="2">Uncharacterized protein</fullName>
    </submittedName>
</protein>
<dbReference type="Proteomes" id="UP000029867">
    <property type="component" value="Unassembled WGS sequence"/>
</dbReference>
<evidence type="ECO:0000313" key="2">
    <source>
        <dbReference type="EMBL" id="KGK32613.1"/>
    </source>
</evidence>
<evidence type="ECO:0000256" key="1">
    <source>
        <dbReference type="SAM" id="MobiDB-lite"/>
    </source>
</evidence>
<feature type="region of interest" description="Disordered" evidence="1">
    <location>
        <begin position="1"/>
        <end position="66"/>
    </location>
</feature>
<reference evidence="3" key="1">
    <citation type="journal article" date="2014" name="Microb. Cell Fact.">
        <title>Exploiting Issatchenkia orientalis SD108 for succinic acid production.</title>
        <authorList>
            <person name="Xiao H."/>
            <person name="Shao Z."/>
            <person name="Jiang Y."/>
            <person name="Dole S."/>
            <person name="Zhao H."/>
        </authorList>
    </citation>
    <scope>NUCLEOTIDE SEQUENCE [LARGE SCALE GENOMIC DNA]</scope>
    <source>
        <strain evidence="3">SD108</strain>
    </source>
</reference>
<comment type="caution">
    <text evidence="2">The sequence shown here is derived from an EMBL/GenBank/DDBJ whole genome shotgun (WGS) entry which is preliminary data.</text>
</comment>
<feature type="non-terminal residue" evidence="2">
    <location>
        <position position="94"/>
    </location>
</feature>
<dbReference type="HOGENOM" id="CLU_2419007_0_0_1"/>
<feature type="non-terminal residue" evidence="2">
    <location>
        <position position="1"/>
    </location>
</feature>
<proteinExistence type="predicted"/>
<dbReference type="AlphaFoldDB" id="A0A099NIS1"/>
<dbReference type="VEuPathDB" id="FungiDB:C5L36_0C03790"/>
<organism evidence="2 3">
    <name type="scientific">Pichia kudriavzevii</name>
    <name type="common">Yeast</name>
    <name type="synonym">Issatchenkia orientalis</name>
    <dbReference type="NCBI Taxonomy" id="4909"/>
    <lineage>
        <taxon>Eukaryota</taxon>
        <taxon>Fungi</taxon>
        <taxon>Dikarya</taxon>
        <taxon>Ascomycota</taxon>
        <taxon>Saccharomycotina</taxon>
        <taxon>Pichiomycetes</taxon>
        <taxon>Pichiales</taxon>
        <taxon>Pichiaceae</taxon>
        <taxon>Pichia</taxon>
    </lineage>
</organism>
<sequence>SSTQSLNDSDSATDSSVSAKHGVASTEESTNTGEHTSTESSYTESKNDSVSRQETTLNIEQVDEPETFELYENEQPSADSTVHEITDFLSIVEE</sequence>
<gene>
    <name evidence="2" type="ORF">JL09_g6780</name>
</gene>
<name>A0A099NIS1_PICKU</name>
<accession>A0A099NIS1</accession>